<sequence>MDSLQTIELVNTLTAGLELYRRDSDLSWLTIRTVYSRPSLDALAKAITANLSKKLQLDHTNDRISQIESMIQKYTTDLHDLPPVNKTTMSKLHVLLTGTTGSLGTHLLEALMLDPKVQKVTCFNRSPSARQQHVEHFRQRGLTFRVTQIPAVKIVDFFQGLATAMLSDALTYKTEKSQKYSRTMAALSPVKTEWMNIWLKQWQF</sequence>
<organism evidence="2 3">
    <name type="scientific">Coleophoma cylindrospora</name>
    <dbReference type="NCBI Taxonomy" id="1849047"/>
    <lineage>
        <taxon>Eukaryota</taxon>
        <taxon>Fungi</taxon>
        <taxon>Dikarya</taxon>
        <taxon>Ascomycota</taxon>
        <taxon>Pezizomycotina</taxon>
        <taxon>Leotiomycetes</taxon>
        <taxon>Helotiales</taxon>
        <taxon>Dermateaceae</taxon>
        <taxon>Coleophoma</taxon>
    </lineage>
</organism>
<protein>
    <recommendedName>
        <fullName evidence="1">Thioester reductase (TE) domain-containing protein</fullName>
    </recommendedName>
</protein>
<accession>A0A3D8S8D9</accession>
<dbReference type="SUPFAM" id="SSF51735">
    <property type="entry name" value="NAD(P)-binding Rossmann-fold domains"/>
    <property type="match status" value="1"/>
</dbReference>
<keyword evidence="3" id="KW-1185">Reference proteome</keyword>
<comment type="caution">
    <text evidence="2">The sequence shown here is derived from an EMBL/GenBank/DDBJ whole genome shotgun (WGS) entry which is preliminary data.</text>
</comment>
<dbReference type="Proteomes" id="UP000256645">
    <property type="component" value="Unassembled WGS sequence"/>
</dbReference>
<name>A0A3D8S8D9_9HELO</name>
<dbReference type="Gene3D" id="3.40.50.720">
    <property type="entry name" value="NAD(P)-binding Rossmann-like Domain"/>
    <property type="match status" value="1"/>
</dbReference>
<dbReference type="STRING" id="1849047.A0A3D8S8D9"/>
<dbReference type="Pfam" id="PF07993">
    <property type="entry name" value="NAD_binding_4"/>
    <property type="match status" value="1"/>
</dbReference>
<dbReference type="EMBL" id="PDLM01000003">
    <property type="protein sequence ID" value="RDW82480.1"/>
    <property type="molecule type" value="Genomic_DNA"/>
</dbReference>
<evidence type="ECO:0000259" key="1">
    <source>
        <dbReference type="Pfam" id="PF07993"/>
    </source>
</evidence>
<gene>
    <name evidence="2" type="ORF">BP6252_03592</name>
</gene>
<feature type="domain" description="Thioester reductase (TE)" evidence="1">
    <location>
        <begin position="96"/>
        <end position="139"/>
    </location>
</feature>
<dbReference type="InterPro" id="IPR036291">
    <property type="entry name" value="NAD(P)-bd_dom_sf"/>
</dbReference>
<evidence type="ECO:0000313" key="3">
    <source>
        <dbReference type="Proteomes" id="UP000256645"/>
    </source>
</evidence>
<dbReference type="InterPro" id="IPR013120">
    <property type="entry name" value="FAR_NAD-bd"/>
</dbReference>
<proteinExistence type="predicted"/>
<reference evidence="2 3" key="1">
    <citation type="journal article" date="2018" name="IMA Fungus">
        <title>IMA Genome-F 9: Draft genome sequence of Annulohypoxylon stygium, Aspergillus mulundensis, Berkeleyomyces basicola (syn. Thielaviopsis basicola), Ceratocystis smalleyi, two Cercospora beticola strains, Coleophoma cylindrospora, Fusarium fracticaudum, Phialophora cf. hyalina, and Morchella septimelata.</title>
        <authorList>
            <person name="Wingfield B.D."/>
            <person name="Bills G.F."/>
            <person name="Dong Y."/>
            <person name="Huang W."/>
            <person name="Nel W.J."/>
            <person name="Swalarsk-Parry B.S."/>
            <person name="Vaghefi N."/>
            <person name="Wilken P.M."/>
            <person name="An Z."/>
            <person name="de Beer Z.W."/>
            <person name="De Vos L."/>
            <person name="Chen L."/>
            <person name="Duong T.A."/>
            <person name="Gao Y."/>
            <person name="Hammerbacher A."/>
            <person name="Kikkert J.R."/>
            <person name="Li Y."/>
            <person name="Li H."/>
            <person name="Li K."/>
            <person name="Li Q."/>
            <person name="Liu X."/>
            <person name="Ma X."/>
            <person name="Naidoo K."/>
            <person name="Pethybridge S.J."/>
            <person name="Sun J."/>
            <person name="Steenkamp E.T."/>
            <person name="van der Nest M.A."/>
            <person name="van Wyk S."/>
            <person name="Wingfield M.J."/>
            <person name="Xiong C."/>
            <person name="Yue Q."/>
            <person name="Zhang X."/>
        </authorList>
    </citation>
    <scope>NUCLEOTIDE SEQUENCE [LARGE SCALE GENOMIC DNA]</scope>
    <source>
        <strain evidence="2 3">BP6252</strain>
    </source>
</reference>
<dbReference type="AlphaFoldDB" id="A0A3D8S8D9"/>
<dbReference type="OrthoDB" id="429813at2759"/>
<evidence type="ECO:0000313" key="2">
    <source>
        <dbReference type="EMBL" id="RDW82480.1"/>
    </source>
</evidence>